<sequence length="55" mass="6668">LFENTLNSQNGETVYSTIVVGKLRARGGFYKFRLEFANFDYEKHYVSWEIYHWQD</sequence>
<name>X1L8J5_9ZZZZ</name>
<protein>
    <submittedName>
        <fullName evidence="1">Uncharacterized protein</fullName>
    </submittedName>
</protein>
<feature type="non-terminal residue" evidence="1">
    <location>
        <position position="1"/>
    </location>
</feature>
<proteinExistence type="predicted"/>
<evidence type="ECO:0000313" key="1">
    <source>
        <dbReference type="EMBL" id="GAH98744.1"/>
    </source>
</evidence>
<organism evidence="1">
    <name type="scientific">marine sediment metagenome</name>
    <dbReference type="NCBI Taxonomy" id="412755"/>
    <lineage>
        <taxon>unclassified sequences</taxon>
        <taxon>metagenomes</taxon>
        <taxon>ecological metagenomes</taxon>
    </lineage>
</organism>
<comment type="caution">
    <text evidence="1">The sequence shown here is derived from an EMBL/GenBank/DDBJ whole genome shotgun (WGS) entry which is preliminary data.</text>
</comment>
<gene>
    <name evidence="1" type="ORF">S03H2_71012</name>
</gene>
<accession>X1L8J5</accession>
<dbReference type="EMBL" id="BARU01047369">
    <property type="protein sequence ID" value="GAH98744.1"/>
    <property type="molecule type" value="Genomic_DNA"/>
</dbReference>
<reference evidence="1" key="1">
    <citation type="journal article" date="2014" name="Front. Microbiol.">
        <title>High frequency of phylogenetically diverse reductive dehalogenase-homologous genes in deep subseafloor sedimentary metagenomes.</title>
        <authorList>
            <person name="Kawai M."/>
            <person name="Futagami T."/>
            <person name="Toyoda A."/>
            <person name="Takaki Y."/>
            <person name="Nishi S."/>
            <person name="Hori S."/>
            <person name="Arai W."/>
            <person name="Tsubouchi T."/>
            <person name="Morono Y."/>
            <person name="Uchiyama I."/>
            <person name="Ito T."/>
            <person name="Fujiyama A."/>
            <person name="Inagaki F."/>
            <person name="Takami H."/>
        </authorList>
    </citation>
    <scope>NUCLEOTIDE SEQUENCE</scope>
    <source>
        <strain evidence="1">Expedition CK06-06</strain>
    </source>
</reference>
<dbReference type="AlphaFoldDB" id="X1L8J5"/>